<dbReference type="NCBIfam" id="TIGR00589">
    <property type="entry name" value="ogt"/>
    <property type="match status" value="1"/>
</dbReference>
<sequence length="177" mass="17905">MTTLPLLILETPDGPFGLVTAEDGAVLASGWTDSPEALLGRIHPTLRPAALAPTAQRGAAADAALAYYDGELAAIDGVPVRQHAGGTFRQLAWEGLRAIAPGAPLTYAGFAAALGRPSAVRAAAGACAGNAPALFVPCHRVLRTDGSLGGFAWGLAVKRSLLEREDASGGAGAGRDR</sequence>
<dbReference type="PANTHER" id="PTHR10815:SF13">
    <property type="entry name" value="METHYLATED-DNA--PROTEIN-CYSTEINE METHYLTRANSFERASE"/>
    <property type="match status" value="1"/>
</dbReference>
<protein>
    <submittedName>
        <fullName evidence="8">Methylated-DNA:protein-cysteine methyltransferase</fullName>
    </submittedName>
</protein>
<dbReference type="AlphaFoldDB" id="A0AA37UIP4"/>
<dbReference type="Pfam" id="PF01035">
    <property type="entry name" value="DNA_binding_1"/>
    <property type="match status" value="1"/>
</dbReference>
<dbReference type="InterPro" id="IPR001497">
    <property type="entry name" value="MethylDNA_cys_MeTrfase_AS"/>
</dbReference>
<dbReference type="InterPro" id="IPR036388">
    <property type="entry name" value="WH-like_DNA-bd_sf"/>
</dbReference>
<evidence type="ECO:0000256" key="6">
    <source>
        <dbReference type="ARBA" id="ARBA00049348"/>
    </source>
</evidence>
<dbReference type="GO" id="GO:0003908">
    <property type="term" value="F:methylated-DNA-[protein]-cysteine S-methyltransferase activity"/>
    <property type="evidence" value="ECO:0007669"/>
    <property type="project" value="UniProtKB-EC"/>
</dbReference>
<evidence type="ECO:0000256" key="2">
    <source>
        <dbReference type="ARBA" id="ARBA00022603"/>
    </source>
</evidence>
<dbReference type="CDD" id="cd06445">
    <property type="entry name" value="ATase"/>
    <property type="match status" value="1"/>
</dbReference>
<evidence type="ECO:0000256" key="1">
    <source>
        <dbReference type="ARBA" id="ARBA00001286"/>
    </source>
</evidence>
<dbReference type="GO" id="GO:0032259">
    <property type="term" value="P:methylation"/>
    <property type="evidence" value="ECO:0007669"/>
    <property type="project" value="UniProtKB-KW"/>
</dbReference>
<dbReference type="SUPFAM" id="SSF46767">
    <property type="entry name" value="Methylated DNA-protein cysteine methyltransferase, C-terminal domain"/>
    <property type="match status" value="1"/>
</dbReference>
<dbReference type="Proteomes" id="UP001157160">
    <property type="component" value="Unassembled WGS sequence"/>
</dbReference>
<feature type="domain" description="Methylated-DNA-[protein]-cysteine S-methyltransferase DNA binding" evidence="7">
    <location>
        <begin position="88"/>
        <end position="166"/>
    </location>
</feature>
<dbReference type="Gene3D" id="1.10.10.10">
    <property type="entry name" value="Winged helix-like DNA-binding domain superfamily/Winged helix DNA-binding domain"/>
    <property type="match status" value="1"/>
</dbReference>
<evidence type="ECO:0000256" key="5">
    <source>
        <dbReference type="ARBA" id="ARBA00023204"/>
    </source>
</evidence>
<dbReference type="RefSeq" id="WP_284230335.1">
    <property type="nucleotide sequence ID" value="NZ_BSUL01000001.1"/>
</dbReference>
<accession>A0AA37UIP4</accession>
<gene>
    <name evidence="8" type="ORF">GCM10025874_08580</name>
</gene>
<keyword evidence="2 8" id="KW-0489">Methyltransferase</keyword>
<keyword evidence="9" id="KW-1185">Reference proteome</keyword>
<dbReference type="GO" id="GO:0006281">
    <property type="term" value="P:DNA repair"/>
    <property type="evidence" value="ECO:0007669"/>
    <property type="project" value="UniProtKB-KW"/>
</dbReference>
<comment type="catalytic activity">
    <reaction evidence="6">
        <text>a 6-O-methyl-2'-deoxyguanosine in DNA + L-cysteinyl-[protein] = S-methyl-L-cysteinyl-[protein] + a 2'-deoxyguanosine in DNA</text>
        <dbReference type="Rhea" id="RHEA:24000"/>
        <dbReference type="Rhea" id="RHEA-COMP:10131"/>
        <dbReference type="Rhea" id="RHEA-COMP:10132"/>
        <dbReference type="Rhea" id="RHEA-COMP:11367"/>
        <dbReference type="Rhea" id="RHEA-COMP:11368"/>
        <dbReference type="ChEBI" id="CHEBI:29950"/>
        <dbReference type="ChEBI" id="CHEBI:82612"/>
        <dbReference type="ChEBI" id="CHEBI:85445"/>
        <dbReference type="ChEBI" id="CHEBI:85448"/>
        <dbReference type="EC" id="2.1.1.63"/>
    </reaction>
</comment>
<keyword evidence="5" id="KW-0234">DNA repair</keyword>
<keyword evidence="3" id="KW-0808">Transferase</keyword>
<dbReference type="InterPro" id="IPR014048">
    <property type="entry name" value="MethylDNA_cys_MeTrfase_DNA-bd"/>
</dbReference>
<dbReference type="PANTHER" id="PTHR10815">
    <property type="entry name" value="METHYLATED-DNA--PROTEIN-CYSTEINE METHYLTRANSFERASE"/>
    <property type="match status" value="1"/>
</dbReference>
<evidence type="ECO:0000256" key="3">
    <source>
        <dbReference type="ARBA" id="ARBA00022679"/>
    </source>
</evidence>
<comment type="catalytic activity">
    <reaction evidence="1">
        <text>a 4-O-methyl-thymidine in DNA + L-cysteinyl-[protein] = a thymidine in DNA + S-methyl-L-cysteinyl-[protein]</text>
        <dbReference type="Rhea" id="RHEA:53428"/>
        <dbReference type="Rhea" id="RHEA-COMP:10131"/>
        <dbReference type="Rhea" id="RHEA-COMP:10132"/>
        <dbReference type="Rhea" id="RHEA-COMP:13555"/>
        <dbReference type="Rhea" id="RHEA-COMP:13556"/>
        <dbReference type="ChEBI" id="CHEBI:29950"/>
        <dbReference type="ChEBI" id="CHEBI:82612"/>
        <dbReference type="ChEBI" id="CHEBI:137386"/>
        <dbReference type="ChEBI" id="CHEBI:137387"/>
        <dbReference type="EC" id="2.1.1.63"/>
    </reaction>
</comment>
<organism evidence="8 9">
    <name type="scientific">Arenivirga flava</name>
    <dbReference type="NCBI Taxonomy" id="1930060"/>
    <lineage>
        <taxon>Bacteria</taxon>
        <taxon>Bacillati</taxon>
        <taxon>Actinomycetota</taxon>
        <taxon>Actinomycetes</taxon>
        <taxon>Micrococcales</taxon>
        <taxon>Microbacteriaceae</taxon>
        <taxon>Arenivirga</taxon>
    </lineage>
</organism>
<comment type="caution">
    <text evidence="8">The sequence shown here is derived from an EMBL/GenBank/DDBJ whole genome shotgun (WGS) entry which is preliminary data.</text>
</comment>
<evidence type="ECO:0000256" key="4">
    <source>
        <dbReference type="ARBA" id="ARBA00022763"/>
    </source>
</evidence>
<keyword evidence="4" id="KW-0227">DNA damage</keyword>
<evidence type="ECO:0000313" key="8">
    <source>
        <dbReference type="EMBL" id="GMA27605.1"/>
    </source>
</evidence>
<reference evidence="8 9" key="1">
    <citation type="journal article" date="2014" name="Int. J. Syst. Evol. Microbiol.">
        <title>Complete genome sequence of Corynebacterium casei LMG S-19264T (=DSM 44701T), isolated from a smear-ripened cheese.</title>
        <authorList>
            <consortium name="US DOE Joint Genome Institute (JGI-PGF)"/>
            <person name="Walter F."/>
            <person name="Albersmeier A."/>
            <person name="Kalinowski J."/>
            <person name="Ruckert C."/>
        </authorList>
    </citation>
    <scope>NUCLEOTIDE SEQUENCE [LARGE SCALE GENOMIC DNA]</scope>
    <source>
        <strain evidence="8 9">NBRC 112289</strain>
    </source>
</reference>
<dbReference type="PROSITE" id="PS00374">
    <property type="entry name" value="MGMT"/>
    <property type="match status" value="1"/>
</dbReference>
<evidence type="ECO:0000313" key="9">
    <source>
        <dbReference type="Proteomes" id="UP001157160"/>
    </source>
</evidence>
<dbReference type="InterPro" id="IPR036217">
    <property type="entry name" value="MethylDNA_cys_MeTrfase_DNAb"/>
</dbReference>
<dbReference type="EMBL" id="BSUL01000001">
    <property type="protein sequence ID" value="GMA27605.1"/>
    <property type="molecule type" value="Genomic_DNA"/>
</dbReference>
<evidence type="ECO:0000259" key="7">
    <source>
        <dbReference type="Pfam" id="PF01035"/>
    </source>
</evidence>
<proteinExistence type="predicted"/>
<name>A0AA37UIP4_9MICO</name>